<dbReference type="PANTHER" id="PTHR30307">
    <property type="entry name" value="S-ADENOSYLMETHIONINE:TRNA RIBOSYLTRANSFERASE-ISOMERASE"/>
    <property type="match status" value="1"/>
</dbReference>
<dbReference type="FunFam" id="2.40.10.240:FF:000002">
    <property type="entry name" value="S-adenosylmethionine:tRNA ribosyltransferase-isomerase"/>
    <property type="match status" value="1"/>
</dbReference>
<dbReference type="Proteomes" id="UP000447545">
    <property type="component" value="Unassembled WGS sequence"/>
</dbReference>
<keyword evidence="2 5" id="KW-0808">Transferase</keyword>
<dbReference type="Gene3D" id="2.40.10.240">
    <property type="entry name" value="QueA-like"/>
    <property type="match status" value="1"/>
</dbReference>
<dbReference type="PANTHER" id="PTHR30307:SF0">
    <property type="entry name" value="S-ADENOSYLMETHIONINE:TRNA RIBOSYLTRANSFERASE-ISOMERASE"/>
    <property type="match status" value="1"/>
</dbReference>
<keyword evidence="5" id="KW-0413">Isomerase</keyword>
<name>A0A7K1GH56_9FLAO</name>
<dbReference type="AlphaFoldDB" id="A0A7K1GH56"/>
<dbReference type="GO" id="GO:0051075">
    <property type="term" value="F:S-adenosylmethionine:tRNA ribosyltransferase-isomerase activity"/>
    <property type="evidence" value="ECO:0007669"/>
    <property type="project" value="TreeGrafter"/>
</dbReference>
<protein>
    <submittedName>
        <fullName evidence="5">tRNA preQ1(34) S-adenosylmethionine ribosyltransferase-isomerase QueA</fullName>
    </submittedName>
</protein>
<evidence type="ECO:0000256" key="4">
    <source>
        <dbReference type="ARBA" id="ARBA00022785"/>
    </source>
</evidence>
<keyword evidence="1" id="KW-0963">Cytoplasm</keyword>
<keyword evidence="6" id="KW-1185">Reference proteome</keyword>
<proteinExistence type="predicted"/>
<dbReference type="InterPro" id="IPR042119">
    <property type="entry name" value="QueA_dom2"/>
</dbReference>
<dbReference type="GO" id="GO:0008616">
    <property type="term" value="P:tRNA queuosine(34) biosynthetic process"/>
    <property type="evidence" value="ECO:0007669"/>
    <property type="project" value="UniProtKB-KW"/>
</dbReference>
<dbReference type="SUPFAM" id="SSF111337">
    <property type="entry name" value="QueA-like"/>
    <property type="match status" value="1"/>
</dbReference>
<dbReference type="RefSeq" id="WP_162307023.1">
    <property type="nucleotide sequence ID" value="NZ_WJYA01000264.1"/>
</dbReference>
<accession>A0A7K1GH56</accession>
<sequence length="81" mass="8871">GVKEGTGAKIEVLLLKQLENDEWETLVKPAKRVKTGTVIQFGDGKLSAVCISEADHGGRMLKMSYDGIFHEVLDELGEMPL</sequence>
<reference evidence="5 6" key="1">
    <citation type="submission" date="2019-11" db="EMBL/GenBank/DDBJ databases">
        <title>Winogradskyella ouciana sp. nov., isolated from the hadal seawater of the Mariana Trench.</title>
        <authorList>
            <person name="Liu R."/>
        </authorList>
    </citation>
    <scope>NUCLEOTIDE SEQUENCE [LARGE SCALE GENOMIC DNA]</scope>
    <source>
        <strain evidence="5 6">ZXX205</strain>
    </source>
</reference>
<evidence type="ECO:0000313" key="5">
    <source>
        <dbReference type="EMBL" id="MTE28473.1"/>
    </source>
</evidence>
<evidence type="ECO:0000313" key="6">
    <source>
        <dbReference type="Proteomes" id="UP000447545"/>
    </source>
</evidence>
<dbReference type="Pfam" id="PF02547">
    <property type="entry name" value="Queuosine_synth"/>
    <property type="match status" value="1"/>
</dbReference>
<feature type="non-terminal residue" evidence="5">
    <location>
        <position position="1"/>
    </location>
</feature>
<keyword evidence="3" id="KW-0949">S-adenosyl-L-methionine</keyword>
<gene>
    <name evidence="5" type="ORF">F1003_16270</name>
</gene>
<evidence type="ECO:0000256" key="2">
    <source>
        <dbReference type="ARBA" id="ARBA00022679"/>
    </source>
</evidence>
<dbReference type="InterPro" id="IPR003699">
    <property type="entry name" value="QueA"/>
</dbReference>
<evidence type="ECO:0000256" key="1">
    <source>
        <dbReference type="ARBA" id="ARBA00022490"/>
    </source>
</evidence>
<feature type="non-terminal residue" evidence="5">
    <location>
        <position position="81"/>
    </location>
</feature>
<comment type="caution">
    <text evidence="5">The sequence shown here is derived from an EMBL/GenBank/DDBJ whole genome shotgun (WGS) entry which is preliminary data.</text>
</comment>
<evidence type="ECO:0000256" key="3">
    <source>
        <dbReference type="ARBA" id="ARBA00022691"/>
    </source>
</evidence>
<organism evidence="5 6">
    <name type="scientific">Winogradskyella ouciana</name>
    <dbReference type="NCBI Taxonomy" id="2608631"/>
    <lineage>
        <taxon>Bacteria</taxon>
        <taxon>Pseudomonadati</taxon>
        <taxon>Bacteroidota</taxon>
        <taxon>Flavobacteriia</taxon>
        <taxon>Flavobacteriales</taxon>
        <taxon>Flavobacteriaceae</taxon>
        <taxon>Winogradskyella</taxon>
    </lineage>
</organism>
<dbReference type="InterPro" id="IPR036100">
    <property type="entry name" value="QueA_sf"/>
</dbReference>
<dbReference type="EMBL" id="WJYA01000264">
    <property type="protein sequence ID" value="MTE28473.1"/>
    <property type="molecule type" value="Genomic_DNA"/>
</dbReference>
<keyword evidence="4" id="KW-0671">Queuosine biosynthesis</keyword>